<feature type="compositionally biased region" description="Gly residues" evidence="1">
    <location>
        <begin position="237"/>
        <end position="282"/>
    </location>
</feature>
<proteinExistence type="predicted"/>
<evidence type="ECO:0000256" key="1">
    <source>
        <dbReference type="SAM" id="MobiDB-lite"/>
    </source>
</evidence>
<feature type="region of interest" description="Disordered" evidence="1">
    <location>
        <begin position="379"/>
        <end position="492"/>
    </location>
</feature>
<feature type="compositionally biased region" description="Gly residues" evidence="1">
    <location>
        <begin position="289"/>
        <end position="306"/>
    </location>
</feature>
<feature type="compositionally biased region" description="Low complexity" evidence="1">
    <location>
        <begin position="397"/>
        <end position="423"/>
    </location>
</feature>
<accession>A0A3M2JHN1</accession>
<feature type="compositionally biased region" description="Basic and acidic residues" evidence="1">
    <location>
        <begin position="136"/>
        <end position="149"/>
    </location>
</feature>
<dbReference type="OrthoDB" id="5160678at2"/>
<feature type="compositionally biased region" description="Low complexity" evidence="1">
    <location>
        <begin position="212"/>
        <end position="225"/>
    </location>
</feature>
<sequence>MGDRADALKLSLHADLNAMDATSRDLAAAADDVIATARSLSGVKDKLGMGGLSGDAASARIASIAGDIKGLAQYLDGLQAVADESQRAIIAAQRSYRDLPDGEMSWAERAAFTAGGAVVMGPAGAVGGTLAANTLSDRREQAREREASRALRSLESGLGAITMPRISRGGIDPIPQPPVPEPPTPQGGSTSTRTRSGDWNVRGTTPTGGGVTSVPASPAVAPTSPGWQPPVSSGIDTGLGGGSGSGSAGPGSGSGVGVGIGSGPGSGSDGGTIGGTVPGRGDGSSSDGAVGGTVPGGNGSGGGFLGGSGGPGGAGAGSGSLGGVGAGGMAGGLAVGGAALGAAGLSRLVGGGAGAGGFGGAGAAGGGSFGGGTFAAGGGHGAGAAGTQRGAAGSGLSGSTSALGQGSQTGAASGAASGTRSGSGMMGGPMGGGGGAGASKDAKRRASGGLLAPNIDVEEGAERPDLGAGAGAGRRDALNAPVVTADAADDEW</sequence>
<reference evidence="2 3" key="1">
    <citation type="submission" date="2018-10" db="EMBL/GenBank/DDBJ databases">
        <title>Isolation, diversity and antifungal activity of actinobacteria from wheat.</title>
        <authorList>
            <person name="Han C."/>
        </authorList>
    </citation>
    <scope>NUCLEOTIDE SEQUENCE [LARGE SCALE GENOMIC DNA]</scope>
    <source>
        <strain evidence="2 3">NEAU-YY56</strain>
    </source>
</reference>
<dbReference type="Proteomes" id="UP000269289">
    <property type="component" value="Unassembled WGS sequence"/>
</dbReference>
<evidence type="ECO:0000313" key="2">
    <source>
        <dbReference type="EMBL" id="RMI13547.1"/>
    </source>
</evidence>
<feature type="compositionally biased region" description="Pro residues" evidence="1">
    <location>
        <begin position="174"/>
        <end position="185"/>
    </location>
</feature>
<keyword evidence="3" id="KW-1185">Reference proteome</keyword>
<organism evidence="2 3">
    <name type="scientific">Cellulomonas triticagri</name>
    <dbReference type="NCBI Taxonomy" id="2483352"/>
    <lineage>
        <taxon>Bacteria</taxon>
        <taxon>Bacillati</taxon>
        <taxon>Actinomycetota</taxon>
        <taxon>Actinomycetes</taxon>
        <taxon>Micrococcales</taxon>
        <taxon>Cellulomonadaceae</taxon>
        <taxon>Cellulomonas</taxon>
    </lineage>
</organism>
<name>A0A3M2JHN1_9CELL</name>
<dbReference type="EMBL" id="RFFI01000013">
    <property type="protein sequence ID" value="RMI13547.1"/>
    <property type="molecule type" value="Genomic_DNA"/>
</dbReference>
<protein>
    <submittedName>
        <fullName evidence="2">Uncharacterized protein</fullName>
    </submittedName>
</protein>
<gene>
    <name evidence="2" type="ORF">EBM89_03810</name>
</gene>
<dbReference type="AlphaFoldDB" id="A0A3M2JHN1"/>
<comment type="caution">
    <text evidence="2">The sequence shown here is derived from an EMBL/GenBank/DDBJ whole genome shotgun (WGS) entry which is preliminary data.</text>
</comment>
<dbReference type="RefSeq" id="WP_122148136.1">
    <property type="nucleotide sequence ID" value="NZ_RFFI01000013.1"/>
</dbReference>
<evidence type="ECO:0000313" key="3">
    <source>
        <dbReference type="Proteomes" id="UP000269289"/>
    </source>
</evidence>
<feature type="compositionally biased region" description="Gly residues" evidence="1">
    <location>
        <begin position="424"/>
        <end position="437"/>
    </location>
</feature>
<feature type="region of interest" description="Disordered" evidence="1">
    <location>
        <begin position="136"/>
        <end position="306"/>
    </location>
</feature>